<dbReference type="Proteomes" id="UP001209878">
    <property type="component" value="Unassembled WGS sequence"/>
</dbReference>
<proteinExistence type="predicted"/>
<reference evidence="2" key="1">
    <citation type="journal article" date="2023" name="Mol. Biol. Evol.">
        <title>Third-Generation Sequencing Reveals the Adaptive Role of the Epigenome in Three Deep-Sea Polychaetes.</title>
        <authorList>
            <person name="Perez M."/>
            <person name="Aroh O."/>
            <person name="Sun Y."/>
            <person name="Lan Y."/>
            <person name="Juniper S.K."/>
            <person name="Young C.R."/>
            <person name="Angers B."/>
            <person name="Qian P.Y."/>
        </authorList>
    </citation>
    <scope>NUCLEOTIDE SEQUENCE</scope>
    <source>
        <strain evidence="2">R07B-5</strain>
    </source>
</reference>
<evidence type="ECO:0000313" key="2">
    <source>
        <dbReference type="EMBL" id="KAK2180049.1"/>
    </source>
</evidence>
<sequence>MLELAGRSNRSTYLMLVNGCLGNLQFVHLILGTSTGFAEEWEVRYVEVTDLVTKTSWYFGGTSQMLSSSPNKPNAVLLTRRHDPVK</sequence>
<accession>A0AAD9KYJ4</accession>
<feature type="region of interest" description="Disordered" evidence="1">
    <location>
        <begin position="64"/>
        <end position="86"/>
    </location>
</feature>
<dbReference type="EMBL" id="JAODUO010000460">
    <property type="protein sequence ID" value="KAK2180049.1"/>
    <property type="molecule type" value="Genomic_DNA"/>
</dbReference>
<evidence type="ECO:0000313" key="3">
    <source>
        <dbReference type="Proteomes" id="UP001209878"/>
    </source>
</evidence>
<protein>
    <submittedName>
        <fullName evidence="2">Uncharacterized protein</fullName>
    </submittedName>
</protein>
<organism evidence="2 3">
    <name type="scientific">Ridgeia piscesae</name>
    <name type="common">Tubeworm</name>
    <dbReference type="NCBI Taxonomy" id="27915"/>
    <lineage>
        <taxon>Eukaryota</taxon>
        <taxon>Metazoa</taxon>
        <taxon>Spiralia</taxon>
        <taxon>Lophotrochozoa</taxon>
        <taxon>Annelida</taxon>
        <taxon>Polychaeta</taxon>
        <taxon>Sedentaria</taxon>
        <taxon>Canalipalpata</taxon>
        <taxon>Sabellida</taxon>
        <taxon>Siboglinidae</taxon>
        <taxon>Ridgeia</taxon>
    </lineage>
</organism>
<dbReference type="AlphaFoldDB" id="A0AAD9KYJ4"/>
<evidence type="ECO:0000256" key="1">
    <source>
        <dbReference type="SAM" id="MobiDB-lite"/>
    </source>
</evidence>
<name>A0AAD9KYJ4_RIDPI</name>
<keyword evidence="3" id="KW-1185">Reference proteome</keyword>
<gene>
    <name evidence="2" type="ORF">NP493_460g04042</name>
</gene>
<comment type="caution">
    <text evidence="2">The sequence shown here is derived from an EMBL/GenBank/DDBJ whole genome shotgun (WGS) entry which is preliminary data.</text>
</comment>